<proteinExistence type="predicted"/>
<sequence>MIKGYLSQMNFVFNLISKVDVDQGITMSNLSNRFLDRVRETLKSNSLSFNMAYPYRDNILGIYYIS</sequence>
<protein>
    <submittedName>
        <fullName evidence="1">Uncharacterized protein</fullName>
    </submittedName>
</protein>
<comment type="caution">
    <text evidence="1">The sequence shown here is derived from an EMBL/GenBank/DDBJ whole genome shotgun (WGS) entry which is preliminary data.</text>
</comment>
<dbReference type="Proteomes" id="UP000621436">
    <property type="component" value="Unassembled WGS sequence"/>
</dbReference>
<dbReference type="AlphaFoldDB" id="A0A931AQ02"/>
<evidence type="ECO:0000313" key="1">
    <source>
        <dbReference type="EMBL" id="MBF8435919.1"/>
    </source>
</evidence>
<name>A0A931AQ02_9FIRM</name>
<reference evidence="1" key="1">
    <citation type="submission" date="2020-11" db="EMBL/GenBank/DDBJ databases">
        <title>Halonatronomonas betainensis gen. nov., sp. nov. a novel haloalkaliphilic representative of the family Halanaerobiacae capable of betaine degradation.</title>
        <authorList>
            <person name="Boltyanskaya Y."/>
            <person name="Kevbrin V."/>
            <person name="Detkova E."/>
            <person name="Grouzdev D.S."/>
            <person name="Koziaeva V."/>
            <person name="Zhilina T."/>
        </authorList>
    </citation>
    <scope>NUCLEOTIDE SEQUENCE</scope>
    <source>
        <strain evidence="1">Z-7014</strain>
    </source>
</reference>
<evidence type="ECO:0000313" key="2">
    <source>
        <dbReference type="Proteomes" id="UP000621436"/>
    </source>
</evidence>
<accession>A0A931AQ02</accession>
<organism evidence="1 2">
    <name type="scientific">Halonatronomonas betaini</name>
    <dbReference type="NCBI Taxonomy" id="2778430"/>
    <lineage>
        <taxon>Bacteria</taxon>
        <taxon>Bacillati</taxon>
        <taxon>Bacillota</taxon>
        <taxon>Clostridia</taxon>
        <taxon>Halanaerobiales</taxon>
        <taxon>Halarsenatibacteraceae</taxon>
        <taxon>Halonatronomonas</taxon>
    </lineage>
</organism>
<dbReference type="RefSeq" id="WP_270452634.1">
    <property type="nucleotide sequence ID" value="NZ_JADPIE010000001.1"/>
</dbReference>
<gene>
    <name evidence="1" type="ORF">I0Q91_02400</name>
</gene>
<keyword evidence="2" id="KW-1185">Reference proteome</keyword>
<dbReference type="EMBL" id="JADPIE010000001">
    <property type="protein sequence ID" value="MBF8435919.1"/>
    <property type="molecule type" value="Genomic_DNA"/>
</dbReference>